<evidence type="ECO:0000256" key="6">
    <source>
        <dbReference type="ARBA" id="ARBA00022723"/>
    </source>
</evidence>
<evidence type="ECO:0000313" key="15">
    <source>
        <dbReference type="Proteomes" id="UP000284375"/>
    </source>
</evidence>
<keyword evidence="4" id="KW-0349">Heme</keyword>
<keyword evidence="15" id="KW-1185">Reference proteome</keyword>
<dbReference type="GO" id="GO:0046872">
    <property type="term" value="F:metal ion binding"/>
    <property type="evidence" value="ECO:0007669"/>
    <property type="project" value="UniProtKB-KW"/>
</dbReference>
<feature type="compositionally biased region" description="Basic and acidic residues" evidence="11">
    <location>
        <begin position="11"/>
        <end position="22"/>
    </location>
</feature>
<evidence type="ECO:0000256" key="10">
    <source>
        <dbReference type="ARBA" id="ARBA00023136"/>
    </source>
</evidence>
<evidence type="ECO:0000256" key="11">
    <source>
        <dbReference type="SAM" id="MobiDB-lite"/>
    </source>
</evidence>
<dbReference type="Pfam" id="PF03188">
    <property type="entry name" value="Cytochrom_B561"/>
    <property type="match status" value="1"/>
</dbReference>
<evidence type="ECO:0000256" key="4">
    <source>
        <dbReference type="ARBA" id="ARBA00022617"/>
    </source>
</evidence>
<dbReference type="Proteomes" id="UP000284375">
    <property type="component" value="Unassembled WGS sequence"/>
</dbReference>
<keyword evidence="9" id="KW-0408">Iron</keyword>
<feature type="transmembrane region" description="Helical" evidence="12">
    <location>
        <begin position="83"/>
        <end position="101"/>
    </location>
</feature>
<dbReference type="Gene3D" id="1.20.120.1770">
    <property type="match status" value="1"/>
</dbReference>
<feature type="transmembrane region" description="Helical" evidence="12">
    <location>
        <begin position="152"/>
        <end position="180"/>
    </location>
</feature>
<dbReference type="EMBL" id="LJZO01000002">
    <property type="protein sequence ID" value="ROW04246.1"/>
    <property type="molecule type" value="Genomic_DNA"/>
</dbReference>
<accession>A0A423WLE6</accession>
<name>A0A423WLE6_CYTCH</name>
<evidence type="ECO:0000256" key="7">
    <source>
        <dbReference type="ARBA" id="ARBA00022982"/>
    </source>
</evidence>
<feature type="transmembrane region" description="Helical" evidence="12">
    <location>
        <begin position="192"/>
        <end position="211"/>
    </location>
</feature>
<evidence type="ECO:0000256" key="5">
    <source>
        <dbReference type="ARBA" id="ARBA00022692"/>
    </source>
</evidence>
<dbReference type="SMART" id="SM00665">
    <property type="entry name" value="B561"/>
    <property type="match status" value="1"/>
</dbReference>
<keyword evidence="6" id="KW-0479">Metal-binding</keyword>
<evidence type="ECO:0000313" key="14">
    <source>
        <dbReference type="EMBL" id="ROW04246.1"/>
    </source>
</evidence>
<feature type="transmembrane region" description="Helical" evidence="12">
    <location>
        <begin position="42"/>
        <end position="63"/>
    </location>
</feature>
<dbReference type="GO" id="GO:0140575">
    <property type="term" value="F:transmembrane monodehydroascorbate reductase activity"/>
    <property type="evidence" value="ECO:0007669"/>
    <property type="project" value="InterPro"/>
</dbReference>
<keyword evidence="8 12" id="KW-1133">Transmembrane helix</keyword>
<dbReference type="PANTHER" id="PTHR15422">
    <property type="entry name" value="OS05G0565100 PROTEIN"/>
    <property type="match status" value="1"/>
</dbReference>
<sequence>MSSATGIPEHPPQDSHEPRESEPLLGRPGDVMQKPNESILHNLYTGTGWLAQAGAILLVALVWSATFQEGRPLIPLFSPHPLLQSAGVLALAEAILVLQPTSRPADKAAGARAHAALNLLSFVLFAAGALVIEANKVRQGPGSHFHSVHGYLGVAASLVLLVQYLFGFLMWGVPGVFGGLDKAKALWKYHRMSGYLLYLLILATVISAVYTDFNVNVLSIRLWTVCVAVALIVIGVYPRLHPRKLGFNIGRGQ</sequence>
<feature type="domain" description="Cytochrome b561" evidence="13">
    <location>
        <begin position="43"/>
        <end position="243"/>
    </location>
</feature>
<evidence type="ECO:0000256" key="12">
    <source>
        <dbReference type="SAM" id="Phobius"/>
    </source>
</evidence>
<dbReference type="GO" id="GO:0016020">
    <property type="term" value="C:membrane"/>
    <property type="evidence" value="ECO:0007669"/>
    <property type="project" value="UniProtKB-SubCell"/>
</dbReference>
<evidence type="ECO:0000256" key="8">
    <source>
        <dbReference type="ARBA" id="ARBA00022989"/>
    </source>
</evidence>
<dbReference type="AlphaFoldDB" id="A0A423WLE6"/>
<proteinExistence type="predicted"/>
<evidence type="ECO:0000256" key="2">
    <source>
        <dbReference type="ARBA" id="ARBA00004141"/>
    </source>
</evidence>
<comment type="caution">
    <text evidence="14">The sequence shown here is derived from an EMBL/GenBank/DDBJ whole genome shotgun (WGS) entry which is preliminary data.</text>
</comment>
<dbReference type="PROSITE" id="PS50939">
    <property type="entry name" value="CYTOCHROME_B561"/>
    <property type="match status" value="1"/>
</dbReference>
<protein>
    <recommendedName>
        <fullName evidence="13">Cytochrome b561 domain-containing protein</fullName>
    </recommendedName>
</protein>
<comment type="cofactor">
    <cofactor evidence="1">
        <name>heme b</name>
        <dbReference type="ChEBI" id="CHEBI:60344"/>
    </cofactor>
</comment>
<keyword evidence="3" id="KW-0813">Transport</keyword>
<keyword evidence="5 12" id="KW-0812">Transmembrane</keyword>
<dbReference type="OrthoDB" id="432881at2759"/>
<evidence type="ECO:0000256" key="9">
    <source>
        <dbReference type="ARBA" id="ARBA00023004"/>
    </source>
</evidence>
<keyword evidence="7" id="KW-0249">Electron transport</keyword>
<feature type="region of interest" description="Disordered" evidence="11">
    <location>
        <begin position="1"/>
        <end position="31"/>
    </location>
</feature>
<dbReference type="CDD" id="cd08761">
    <property type="entry name" value="Cyt_b561_CYB561D2_like"/>
    <property type="match status" value="1"/>
</dbReference>
<gene>
    <name evidence="14" type="ORF">VSDG_01094</name>
</gene>
<evidence type="ECO:0000259" key="13">
    <source>
        <dbReference type="PROSITE" id="PS50939"/>
    </source>
</evidence>
<organism evidence="14 15">
    <name type="scientific">Cytospora chrysosperma</name>
    <name type="common">Cytospora canker fungus</name>
    <name type="synonym">Sphaeria chrysosperma</name>
    <dbReference type="NCBI Taxonomy" id="252740"/>
    <lineage>
        <taxon>Eukaryota</taxon>
        <taxon>Fungi</taxon>
        <taxon>Dikarya</taxon>
        <taxon>Ascomycota</taxon>
        <taxon>Pezizomycotina</taxon>
        <taxon>Sordariomycetes</taxon>
        <taxon>Sordariomycetidae</taxon>
        <taxon>Diaporthales</taxon>
        <taxon>Cytosporaceae</taxon>
        <taxon>Cytospora</taxon>
    </lineage>
</organism>
<feature type="transmembrane region" description="Helical" evidence="12">
    <location>
        <begin position="113"/>
        <end position="132"/>
    </location>
</feature>
<evidence type="ECO:0000256" key="3">
    <source>
        <dbReference type="ARBA" id="ARBA00022448"/>
    </source>
</evidence>
<dbReference type="PANTHER" id="PTHR15422:SF45">
    <property type="entry name" value="CYTOCHROME B561 DOMAIN-CONTAINING PROTEIN"/>
    <property type="match status" value="1"/>
</dbReference>
<comment type="subcellular location">
    <subcellularLocation>
        <location evidence="2">Membrane</location>
        <topology evidence="2">Multi-pass membrane protein</topology>
    </subcellularLocation>
</comment>
<feature type="transmembrane region" description="Helical" evidence="12">
    <location>
        <begin position="217"/>
        <end position="237"/>
    </location>
</feature>
<keyword evidence="10 12" id="KW-0472">Membrane</keyword>
<evidence type="ECO:0000256" key="1">
    <source>
        <dbReference type="ARBA" id="ARBA00001970"/>
    </source>
</evidence>
<reference evidence="14 15" key="1">
    <citation type="submission" date="2015-09" db="EMBL/GenBank/DDBJ databases">
        <title>Host preference determinants of Valsa canker pathogens revealed by comparative genomics.</title>
        <authorList>
            <person name="Yin Z."/>
            <person name="Huang L."/>
        </authorList>
    </citation>
    <scope>NUCLEOTIDE SEQUENCE [LARGE SCALE GENOMIC DNA]</scope>
    <source>
        <strain evidence="14 15">YSFL</strain>
    </source>
</reference>
<dbReference type="InterPro" id="IPR045150">
    <property type="entry name" value="CYB561D1/2"/>
</dbReference>
<dbReference type="InterPro" id="IPR006593">
    <property type="entry name" value="Cyt_b561/ferric_Rdtase_TM"/>
</dbReference>